<keyword evidence="2" id="KW-0813">Transport</keyword>
<gene>
    <name evidence="12" type="ORF">J421_1457</name>
</gene>
<name>W0RCZ4_9BACT</name>
<evidence type="ECO:0000259" key="11">
    <source>
        <dbReference type="PROSITE" id="PS50929"/>
    </source>
</evidence>
<dbReference type="PATRIC" id="fig|861299.3.peg.1480"/>
<dbReference type="Gene3D" id="1.20.1560.10">
    <property type="entry name" value="ABC transporter type 1, transmembrane domain"/>
    <property type="match status" value="1"/>
</dbReference>
<dbReference type="PROSITE" id="PS50929">
    <property type="entry name" value="ABC_TM1F"/>
    <property type="match status" value="1"/>
</dbReference>
<feature type="domain" description="ABC transmembrane type-1" evidence="11">
    <location>
        <begin position="62"/>
        <end position="343"/>
    </location>
</feature>
<dbReference type="GO" id="GO:0005524">
    <property type="term" value="F:ATP binding"/>
    <property type="evidence" value="ECO:0007669"/>
    <property type="project" value="UniProtKB-KW"/>
</dbReference>
<keyword evidence="4" id="KW-0547">Nucleotide-binding</keyword>
<sequence length="638" mass="69266">MIGRGNGNLSGKAERPGRAVSRASSSDDLKTGLPNAKKKVDTKAAWREARKLMMQHRRSLSIGLVLMLVSRLAGLLLPASTKWLIDDVIGKNRHDLLWPIAFAVAGATVVQAITGFALSQVISVAAQKAISDMRRRVLNKVTRLPVRFFDEHQTGVLISRVMSDAEGIRNLVGTGVVQLVGGVFTAVVALGVLFYLNWVMTCAILVLLVAFGGGMTTAFKKLRPIFRERGKINAEITGRLNETLNGIRVVKAYGTERREQVVFAKGVHRLFRNIASSITGVSATTSGSTVVVGLVGFVIFAIGGPAVVRGDMTLGQLMSYTAFVGILSAPVVSIASIGTQISEAIAGLDRIREILELPTEIDEDARRDRLPVIRGDIRFDHVSFEYNPGQPVLKDVTFDAASGSTTALVGSSGSGKSTLVSLVMAFNRPTVGRVLVDGRDLDDVRLVDYRSHLGVVLQDNFLFDGTVAENIAFSRPSAPREEIEHVARLANCDEFVRGFPKGYDTVVGERGVRLSGGQRQRIAIARALLADPRILILDEATSSLDSESESLIQEALGRLRGGRTTFVIAHRLSTIRSADQILVLEHGEIVERGSHAELMALGGRYRTLHDRQYQWEQNRFINPGEELTAAEDVETAKA</sequence>
<dbReference type="CDD" id="cd07346">
    <property type="entry name" value="ABC_6TM_exporters"/>
    <property type="match status" value="1"/>
</dbReference>
<feature type="transmembrane region" description="Helical" evidence="9">
    <location>
        <begin position="170"/>
        <end position="192"/>
    </location>
</feature>
<feature type="region of interest" description="Disordered" evidence="8">
    <location>
        <begin position="1"/>
        <end position="34"/>
    </location>
</feature>
<dbReference type="InterPro" id="IPR039421">
    <property type="entry name" value="Type_1_exporter"/>
</dbReference>
<keyword evidence="7 9" id="KW-0472">Membrane</keyword>
<dbReference type="STRING" id="861299.J421_1457"/>
<evidence type="ECO:0000259" key="10">
    <source>
        <dbReference type="PROSITE" id="PS50893"/>
    </source>
</evidence>
<evidence type="ECO:0000256" key="1">
    <source>
        <dbReference type="ARBA" id="ARBA00004651"/>
    </source>
</evidence>
<dbReference type="FunFam" id="3.40.50.300:FF:000287">
    <property type="entry name" value="Multidrug ABC transporter ATP-binding protein"/>
    <property type="match status" value="1"/>
</dbReference>
<dbReference type="InterPro" id="IPR017871">
    <property type="entry name" value="ABC_transporter-like_CS"/>
</dbReference>
<evidence type="ECO:0000256" key="7">
    <source>
        <dbReference type="ARBA" id="ARBA00023136"/>
    </source>
</evidence>
<dbReference type="AlphaFoldDB" id="W0RCZ4"/>
<dbReference type="FunCoup" id="W0RCZ4">
    <property type="interactions" value="371"/>
</dbReference>
<dbReference type="GO" id="GO:0015421">
    <property type="term" value="F:ABC-type oligopeptide transporter activity"/>
    <property type="evidence" value="ECO:0007669"/>
    <property type="project" value="TreeGrafter"/>
</dbReference>
<dbReference type="Pfam" id="PF00005">
    <property type="entry name" value="ABC_tran"/>
    <property type="match status" value="1"/>
</dbReference>
<dbReference type="Gene3D" id="3.40.50.300">
    <property type="entry name" value="P-loop containing nucleotide triphosphate hydrolases"/>
    <property type="match status" value="1"/>
</dbReference>
<dbReference type="PROSITE" id="PS00211">
    <property type="entry name" value="ABC_TRANSPORTER_1"/>
    <property type="match status" value="1"/>
</dbReference>
<dbReference type="PROSITE" id="PS50893">
    <property type="entry name" value="ABC_TRANSPORTER_2"/>
    <property type="match status" value="1"/>
</dbReference>
<dbReference type="Pfam" id="PF00664">
    <property type="entry name" value="ABC_membrane"/>
    <property type="match status" value="1"/>
</dbReference>
<evidence type="ECO:0000256" key="3">
    <source>
        <dbReference type="ARBA" id="ARBA00022692"/>
    </source>
</evidence>
<dbReference type="PANTHER" id="PTHR43394:SF1">
    <property type="entry name" value="ATP-BINDING CASSETTE SUB-FAMILY B MEMBER 10, MITOCHONDRIAL"/>
    <property type="match status" value="1"/>
</dbReference>
<reference evidence="12 13" key="1">
    <citation type="journal article" date="2014" name="Genome Announc.">
        <title>Genome Sequence and Methylome of Soil Bacterium Gemmatirosa kalamazoonensis KBS708T, a Member of the Rarely Cultivated Gemmatimonadetes Phylum.</title>
        <authorList>
            <person name="Debruyn J.M."/>
            <person name="Radosevich M."/>
            <person name="Wommack K.E."/>
            <person name="Polson S.W."/>
            <person name="Hauser L.J."/>
            <person name="Fawaz M.N."/>
            <person name="Korlach J."/>
            <person name="Tsai Y.C."/>
        </authorList>
    </citation>
    <scope>NUCLEOTIDE SEQUENCE [LARGE SCALE GENOMIC DNA]</scope>
    <source>
        <strain evidence="12 13">KBS708</strain>
    </source>
</reference>
<dbReference type="SMART" id="SM00382">
    <property type="entry name" value="AAA"/>
    <property type="match status" value="1"/>
</dbReference>
<evidence type="ECO:0000256" key="5">
    <source>
        <dbReference type="ARBA" id="ARBA00022840"/>
    </source>
</evidence>
<feature type="transmembrane region" description="Helical" evidence="9">
    <location>
        <begin position="278"/>
        <end position="302"/>
    </location>
</feature>
<dbReference type="InterPro" id="IPR036640">
    <property type="entry name" value="ABC1_TM_sf"/>
</dbReference>
<evidence type="ECO:0000256" key="8">
    <source>
        <dbReference type="SAM" id="MobiDB-lite"/>
    </source>
</evidence>
<feature type="transmembrane region" description="Helical" evidence="9">
    <location>
        <begin position="60"/>
        <end position="80"/>
    </location>
</feature>
<feature type="transmembrane region" description="Helical" evidence="9">
    <location>
        <begin position="100"/>
        <end position="126"/>
    </location>
</feature>
<feature type="domain" description="ABC transporter" evidence="10">
    <location>
        <begin position="377"/>
        <end position="611"/>
    </location>
</feature>
<keyword evidence="5" id="KW-0067">ATP-binding</keyword>
<dbReference type="InParanoid" id="W0RCZ4"/>
<organism evidence="12 13">
    <name type="scientific">Gemmatirosa kalamazoonensis</name>
    <dbReference type="NCBI Taxonomy" id="861299"/>
    <lineage>
        <taxon>Bacteria</taxon>
        <taxon>Pseudomonadati</taxon>
        <taxon>Gemmatimonadota</taxon>
        <taxon>Gemmatimonadia</taxon>
        <taxon>Gemmatimonadales</taxon>
        <taxon>Gemmatimonadaceae</taxon>
        <taxon>Gemmatirosa</taxon>
    </lineage>
</organism>
<dbReference type="HOGENOM" id="CLU_000604_84_3_0"/>
<dbReference type="RefSeq" id="WP_025410512.1">
    <property type="nucleotide sequence ID" value="NZ_CP007128.1"/>
</dbReference>
<feature type="transmembrane region" description="Helical" evidence="9">
    <location>
        <begin position="198"/>
        <end position="219"/>
    </location>
</feature>
<evidence type="ECO:0000256" key="4">
    <source>
        <dbReference type="ARBA" id="ARBA00022741"/>
    </source>
</evidence>
<proteinExistence type="predicted"/>
<evidence type="ECO:0000313" key="13">
    <source>
        <dbReference type="Proteomes" id="UP000019151"/>
    </source>
</evidence>
<dbReference type="InterPro" id="IPR011527">
    <property type="entry name" value="ABC1_TM_dom"/>
</dbReference>
<evidence type="ECO:0000256" key="9">
    <source>
        <dbReference type="SAM" id="Phobius"/>
    </source>
</evidence>
<dbReference type="SUPFAM" id="SSF90123">
    <property type="entry name" value="ABC transporter transmembrane region"/>
    <property type="match status" value="1"/>
</dbReference>
<dbReference type="GO" id="GO:0005886">
    <property type="term" value="C:plasma membrane"/>
    <property type="evidence" value="ECO:0007669"/>
    <property type="project" value="UniProtKB-SubCell"/>
</dbReference>
<dbReference type="SUPFAM" id="SSF52540">
    <property type="entry name" value="P-loop containing nucleoside triphosphate hydrolases"/>
    <property type="match status" value="1"/>
</dbReference>
<keyword evidence="13" id="KW-1185">Reference proteome</keyword>
<dbReference type="Proteomes" id="UP000019151">
    <property type="component" value="Chromosome"/>
</dbReference>
<dbReference type="InterPro" id="IPR027417">
    <property type="entry name" value="P-loop_NTPase"/>
</dbReference>
<keyword evidence="6 9" id="KW-1133">Transmembrane helix</keyword>
<dbReference type="KEGG" id="gba:J421_1457"/>
<accession>W0RCZ4</accession>
<dbReference type="InterPro" id="IPR003593">
    <property type="entry name" value="AAA+_ATPase"/>
</dbReference>
<comment type="subcellular location">
    <subcellularLocation>
        <location evidence="1">Cell membrane</location>
        <topology evidence="1">Multi-pass membrane protein</topology>
    </subcellularLocation>
</comment>
<evidence type="ECO:0000256" key="2">
    <source>
        <dbReference type="ARBA" id="ARBA00022448"/>
    </source>
</evidence>
<protein>
    <submittedName>
        <fullName evidence="12">ABC transporter transmembrane region</fullName>
    </submittedName>
</protein>
<dbReference type="eggNOG" id="COG2274">
    <property type="taxonomic scope" value="Bacteria"/>
</dbReference>
<dbReference type="EMBL" id="CP007128">
    <property type="protein sequence ID" value="AHG88994.1"/>
    <property type="molecule type" value="Genomic_DNA"/>
</dbReference>
<dbReference type="GO" id="GO:0016887">
    <property type="term" value="F:ATP hydrolysis activity"/>
    <property type="evidence" value="ECO:0007669"/>
    <property type="project" value="InterPro"/>
</dbReference>
<dbReference type="PANTHER" id="PTHR43394">
    <property type="entry name" value="ATP-DEPENDENT PERMEASE MDL1, MITOCHONDRIAL"/>
    <property type="match status" value="1"/>
</dbReference>
<dbReference type="InterPro" id="IPR003439">
    <property type="entry name" value="ABC_transporter-like_ATP-bd"/>
</dbReference>
<evidence type="ECO:0000256" key="6">
    <source>
        <dbReference type="ARBA" id="ARBA00022989"/>
    </source>
</evidence>
<evidence type="ECO:0000313" key="12">
    <source>
        <dbReference type="EMBL" id="AHG88994.1"/>
    </source>
</evidence>
<keyword evidence="3 9" id="KW-0812">Transmembrane</keyword>